<evidence type="ECO:0000256" key="1">
    <source>
        <dbReference type="ARBA" id="ARBA00022737"/>
    </source>
</evidence>
<dbReference type="Gene3D" id="1.25.40.10">
    <property type="entry name" value="Tetratricopeptide repeat domain"/>
    <property type="match status" value="2"/>
</dbReference>
<feature type="transmembrane region" description="Helical" evidence="3">
    <location>
        <begin position="151"/>
        <end position="172"/>
    </location>
</feature>
<proteinExistence type="predicted"/>
<keyword evidence="3" id="KW-0472">Membrane</keyword>
<evidence type="ECO:0000313" key="5">
    <source>
        <dbReference type="Proteomes" id="UP000553343"/>
    </source>
</evidence>
<dbReference type="InterPro" id="IPR019734">
    <property type="entry name" value="TPR_rpt"/>
</dbReference>
<accession>A0A850TAK0</accession>
<dbReference type="Proteomes" id="UP000553343">
    <property type="component" value="Unassembled WGS sequence"/>
</dbReference>
<feature type="transmembrane region" description="Helical" evidence="3">
    <location>
        <begin position="35"/>
        <end position="53"/>
    </location>
</feature>
<keyword evidence="1" id="KW-0677">Repeat</keyword>
<dbReference type="EMBL" id="JACADJ010000074">
    <property type="protein sequence ID" value="NWH06405.1"/>
    <property type="molecule type" value="Genomic_DNA"/>
</dbReference>
<dbReference type="InterPro" id="IPR011990">
    <property type="entry name" value="TPR-like_helical_dom_sf"/>
</dbReference>
<dbReference type="AlphaFoldDB" id="A0A850TAK0"/>
<organism evidence="4 5">
    <name type="scientific">Desulfobacter latus</name>
    <dbReference type="NCBI Taxonomy" id="2292"/>
    <lineage>
        <taxon>Bacteria</taxon>
        <taxon>Pseudomonadati</taxon>
        <taxon>Thermodesulfobacteriota</taxon>
        <taxon>Desulfobacteria</taxon>
        <taxon>Desulfobacterales</taxon>
        <taxon>Desulfobacteraceae</taxon>
        <taxon>Desulfobacter</taxon>
    </lineage>
</organism>
<keyword evidence="2" id="KW-0802">TPR repeat</keyword>
<protein>
    <recommendedName>
        <fullName evidence="6">Tetratricopeptide repeat protein</fullName>
    </recommendedName>
</protein>
<comment type="caution">
    <text evidence="4">The sequence shown here is derived from an EMBL/GenBank/DDBJ whole genome shotgun (WGS) entry which is preliminary data.</text>
</comment>
<evidence type="ECO:0008006" key="6">
    <source>
        <dbReference type="Google" id="ProtNLM"/>
    </source>
</evidence>
<dbReference type="InterPro" id="IPR052346">
    <property type="entry name" value="O-mannosyl-transferase_TMTC"/>
</dbReference>
<dbReference type="PANTHER" id="PTHR44227:SF3">
    <property type="entry name" value="PROTEIN O-MANNOSYL-TRANSFERASE TMTC4"/>
    <property type="match status" value="1"/>
</dbReference>
<evidence type="ECO:0000256" key="2">
    <source>
        <dbReference type="ARBA" id="ARBA00022803"/>
    </source>
</evidence>
<dbReference type="PANTHER" id="PTHR44227">
    <property type="match status" value="1"/>
</dbReference>
<feature type="transmembrane region" description="Helical" evidence="3">
    <location>
        <begin position="122"/>
        <end position="145"/>
    </location>
</feature>
<dbReference type="SUPFAM" id="SSF48452">
    <property type="entry name" value="TPR-like"/>
    <property type="match status" value="1"/>
</dbReference>
<reference evidence="4 5" key="1">
    <citation type="submission" date="2020-06" db="EMBL/GenBank/DDBJ databases">
        <title>High-quality draft genome of sulfate reducer Desulfobacter latus type strain AcrS2 isolated from marine sediment.</title>
        <authorList>
            <person name="Hoppe M."/>
            <person name="Larsen C.K."/>
            <person name="Marshall I.P.G."/>
            <person name="Schramm A."/>
            <person name="Marietou A.G."/>
        </authorList>
    </citation>
    <scope>NUCLEOTIDE SEQUENCE [LARGE SCALE GENOMIC DNA]</scope>
    <source>
        <strain evidence="4 5">AcRS2</strain>
    </source>
</reference>
<sequence length="408" mass="47674">MFCKENAIAVIPIIIIIDAVRQAKCRDNYTDVIKSVIKWSILTAIPFLIYFFFRTNGFEHYFYASEKAKTIVMPHTLPKNSAPDLLSTKIFGVYSVGELLFLFPVIGFYIKKLIIPFPLNFAIVNIHTIVYSVFFSLLCLINLIFACYRKWTLPVFFIILILSFSPSLLVALDKVAWVPMAERYLYFSLTVMSIGIAMLFQWMYQYKNIHPKIIITTLIIFLSVNTISTFYRQFDFKDDRSIWRVTLKNNPENSMVLCLYGQSLEGKEKEKAFEKAVSNPEPFKWRDKATLTLAGIKMADGKYHEAMQLIDHALTIKKNYENYYHAATIIYESDIEDAAFELERIDLALGYFQEAYKKRKTADSIYKIATILKRLGKHTEARIKFQELIKRHPKSEYAKYSEKHLRWL</sequence>
<evidence type="ECO:0000256" key="3">
    <source>
        <dbReference type="SAM" id="Phobius"/>
    </source>
</evidence>
<keyword evidence="3" id="KW-1133">Transmembrane helix</keyword>
<feature type="transmembrane region" description="Helical" evidence="3">
    <location>
        <begin position="184"/>
        <end position="203"/>
    </location>
</feature>
<keyword evidence="3" id="KW-0812">Transmembrane</keyword>
<evidence type="ECO:0000313" key="4">
    <source>
        <dbReference type="EMBL" id="NWH06405.1"/>
    </source>
</evidence>
<keyword evidence="5" id="KW-1185">Reference proteome</keyword>
<gene>
    <name evidence="4" type="ORF">HXW94_15690</name>
</gene>
<dbReference type="RefSeq" id="WP_178367857.1">
    <property type="nucleotide sequence ID" value="NZ_JACADJ010000074.1"/>
</dbReference>
<name>A0A850TAK0_9BACT</name>
<feature type="transmembrane region" description="Helical" evidence="3">
    <location>
        <begin position="209"/>
        <end position="231"/>
    </location>
</feature>
<feature type="transmembrane region" description="Helical" evidence="3">
    <location>
        <begin position="90"/>
        <end position="110"/>
    </location>
</feature>
<dbReference type="Pfam" id="PF13174">
    <property type="entry name" value="TPR_6"/>
    <property type="match status" value="1"/>
</dbReference>